<dbReference type="GO" id="GO:0046872">
    <property type="term" value="F:metal ion binding"/>
    <property type="evidence" value="ECO:0007669"/>
    <property type="project" value="UniProtKB-KW"/>
</dbReference>
<keyword evidence="5" id="KW-0378">Hydrolase</keyword>
<dbReference type="Gene3D" id="1.10.575.10">
    <property type="entry name" value="P1 Nuclease"/>
    <property type="match status" value="1"/>
</dbReference>
<evidence type="ECO:0000256" key="4">
    <source>
        <dbReference type="ARBA" id="ARBA00022759"/>
    </source>
</evidence>
<evidence type="ECO:0000256" key="2">
    <source>
        <dbReference type="ARBA" id="ARBA00022722"/>
    </source>
</evidence>
<accession>A0A8H4RT19</accession>
<dbReference type="EMBL" id="JAAMPI010000117">
    <property type="protein sequence ID" value="KAF4635480.1"/>
    <property type="molecule type" value="Genomic_DNA"/>
</dbReference>
<dbReference type="PANTHER" id="PTHR33146:SF26">
    <property type="entry name" value="ENDONUCLEASE 4"/>
    <property type="match status" value="1"/>
</dbReference>
<evidence type="ECO:0000256" key="1">
    <source>
        <dbReference type="ARBA" id="ARBA00009547"/>
    </source>
</evidence>
<dbReference type="GO" id="GO:0004519">
    <property type="term" value="F:endonuclease activity"/>
    <property type="evidence" value="ECO:0007669"/>
    <property type="project" value="UniProtKB-KW"/>
</dbReference>
<keyword evidence="10" id="KW-1185">Reference proteome</keyword>
<evidence type="ECO:0000313" key="9">
    <source>
        <dbReference type="EMBL" id="KAF4635480.1"/>
    </source>
</evidence>
<dbReference type="InterPro" id="IPR003154">
    <property type="entry name" value="S1/P1nuclease"/>
</dbReference>
<dbReference type="Proteomes" id="UP000566819">
    <property type="component" value="Unassembled WGS sequence"/>
</dbReference>
<comment type="caution">
    <text evidence="9">The sequence shown here is derived from an EMBL/GenBank/DDBJ whole genome shotgun (WGS) entry which is preliminary data.</text>
</comment>
<keyword evidence="6" id="KW-1015">Disulfide bond</keyword>
<dbReference type="CDD" id="cd11010">
    <property type="entry name" value="S1-P1_nuclease"/>
    <property type="match status" value="1"/>
</dbReference>
<dbReference type="Pfam" id="PF02265">
    <property type="entry name" value="S1-P1_nuclease"/>
    <property type="match status" value="1"/>
</dbReference>
<keyword evidence="4" id="KW-0255">Endonuclease</keyword>
<dbReference type="InterPro" id="IPR008947">
    <property type="entry name" value="PLipase_C/P1_nuclease_dom_sf"/>
</dbReference>
<evidence type="ECO:0000256" key="5">
    <source>
        <dbReference type="ARBA" id="ARBA00022801"/>
    </source>
</evidence>
<feature type="chain" id="PRO_5034866172" evidence="8">
    <location>
        <begin position="21"/>
        <end position="303"/>
    </location>
</feature>
<dbReference type="AlphaFoldDB" id="A0A8H4RT19"/>
<dbReference type="OrthoDB" id="441446at2759"/>
<dbReference type="GO" id="GO:0003676">
    <property type="term" value="F:nucleic acid binding"/>
    <property type="evidence" value="ECO:0007669"/>
    <property type="project" value="InterPro"/>
</dbReference>
<proteinExistence type="inferred from homology"/>
<evidence type="ECO:0000256" key="6">
    <source>
        <dbReference type="ARBA" id="ARBA00023157"/>
    </source>
</evidence>
<reference evidence="9 10" key="1">
    <citation type="submission" date="2020-03" db="EMBL/GenBank/DDBJ databases">
        <title>Draft Genome Sequence of Cudoniella acicularis.</title>
        <authorList>
            <person name="Buettner E."/>
            <person name="Kellner H."/>
        </authorList>
    </citation>
    <scope>NUCLEOTIDE SEQUENCE [LARGE SCALE GENOMIC DNA]</scope>
    <source>
        <strain evidence="9 10">DSM 108380</strain>
    </source>
</reference>
<keyword evidence="8" id="KW-0732">Signal</keyword>
<feature type="signal peptide" evidence="8">
    <location>
        <begin position="1"/>
        <end position="20"/>
    </location>
</feature>
<sequence>MRSKILYAILAFAQPIVGWGDVGHRTVGYLAQKYFTDQASQWVDNLLANENEYDISDAAVWADAVRYHRHYTEGWHFVDANDNPPESCGVNYKRDCVNGCVISAITNQTSIVLDHSQSTTVQTEALMYILHFIGDIHQPLHAEKLDRGGNEIKVCFDNRCSKENLHSIWDTDIIHKINGLKHTEKHNQEKDAAAKWASQLYSGNQEKGVTSTAEECDNIQDPESCSVQWATETNAYVCSYVLANGIDWLKNNDLGGDYYDGAVPIVESQISKAGLRLAAWVNALAAAAGSDSGFTVQRGRVDL</sequence>
<dbReference type="PANTHER" id="PTHR33146">
    <property type="entry name" value="ENDONUCLEASE 4"/>
    <property type="match status" value="1"/>
</dbReference>
<dbReference type="SUPFAM" id="SSF48537">
    <property type="entry name" value="Phospholipase C/P1 nuclease"/>
    <property type="match status" value="1"/>
</dbReference>
<dbReference type="GO" id="GO:0016788">
    <property type="term" value="F:hydrolase activity, acting on ester bonds"/>
    <property type="evidence" value="ECO:0007669"/>
    <property type="project" value="InterPro"/>
</dbReference>
<name>A0A8H4RT19_9HELO</name>
<organism evidence="9 10">
    <name type="scientific">Cudoniella acicularis</name>
    <dbReference type="NCBI Taxonomy" id="354080"/>
    <lineage>
        <taxon>Eukaryota</taxon>
        <taxon>Fungi</taxon>
        <taxon>Dikarya</taxon>
        <taxon>Ascomycota</taxon>
        <taxon>Pezizomycotina</taxon>
        <taxon>Leotiomycetes</taxon>
        <taxon>Helotiales</taxon>
        <taxon>Tricladiaceae</taxon>
        <taxon>Cudoniella</taxon>
    </lineage>
</organism>
<gene>
    <name evidence="9" type="ORF">G7Y89_g2621</name>
</gene>
<keyword evidence="7" id="KW-0325">Glycoprotein</keyword>
<protein>
    <submittedName>
        <fullName evidence="9">Uncharacterized protein</fullName>
    </submittedName>
</protein>
<keyword evidence="2" id="KW-0540">Nuclease</keyword>
<evidence type="ECO:0000256" key="3">
    <source>
        <dbReference type="ARBA" id="ARBA00022723"/>
    </source>
</evidence>
<dbReference type="GO" id="GO:0006308">
    <property type="term" value="P:DNA catabolic process"/>
    <property type="evidence" value="ECO:0007669"/>
    <property type="project" value="InterPro"/>
</dbReference>
<evidence type="ECO:0000256" key="7">
    <source>
        <dbReference type="ARBA" id="ARBA00023180"/>
    </source>
</evidence>
<evidence type="ECO:0000256" key="8">
    <source>
        <dbReference type="SAM" id="SignalP"/>
    </source>
</evidence>
<evidence type="ECO:0000313" key="10">
    <source>
        <dbReference type="Proteomes" id="UP000566819"/>
    </source>
</evidence>
<comment type="similarity">
    <text evidence="1">Belongs to the nuclease type I family.</text>
</comment>
<keyword evidence="3" id="KW-0479">Metal-binding</keyword>